<name>A0ABY3W796_9MICC</name>
<dbReference type="Proteomes" id="UP000829069">
    <property type="component" value="Chromosome"/>
</dbReference>
<feature type="transmembrane region" description="Helical" evidence="5">
    <location>
        <begin position="334"/>
        <end position="360"/>
    </location>
</feature>
<evidence type="ECO:0000256" key="3">
    <source>
        <dbReference type="ARBA" id="ARBA00022989"/>
    </source>
</evidence>
<dbReference type="Gene3D" id="1.20.1250.20">
    <property type="entry name" value="MFS general substrate transporter like domains"/>
    <property type="match status" value="2"/>
</dbReference>
<gene>
    <name evidence="7" type="ORF">MNQ99_02010</name>
</gene>
<feature type="transmembrane region" description="Helical" evidence="5">
    <location>
        <begin position="190"/>
        <end position="209"/>
    </location>
</feature>
<dbReference type="SUPFAM" id="SSF103473">
    <property type="entry name" value="MFS general substrate transporter"/>
    <property type="match status" value="1"/>
</dbReference>
<feature type="transmembrane region" description="Helical" evidence="5">
    <location>
        <begin position="276"/>
        <end position="298"/>
    </location>
</feature>
<keyword evidence="8" id="KW-1185">Reference proteome</keyword>
<feature type="transmembrane region" description="Helical" evidence="5">
    <location>
        <begin position="162"/>
        <end position="184"/>
    </location>
</feature>
<feature type="transmembrane region" description="Helical" evidence="5">
    <location>
        <begin position="372"/>
        <end position="395"/>
    </location>
</feature>
<organism evidence="7 8">
    <name type="scientific">Arthrobacter sulfonylureivorans</name>
    <dbReference type="NCBI Taxonomy" id="2486855"/>
    <lineage>
        <taxon>Bacteria</taxon>
        <taxon>Bacillati</taxon>
        <taxon>Actinomycetota</taxon>
        <taxon>Actinomycetes</taxon>
        <taxon>Micrococcales</taxon>
        <taxon>Micrococcaceae</taxon>
        <taxon>Arthrobacter</taxon>
    </lineage>
</organism>
<feature type="transmembrane region" description="Helical" evidence="5">
    <location>
        <begin position="401"/>
        <end position="419"/>
    </location>
</feature>
<dbReference type="Pfam" id="PF07690">
    <property type="entry name" value="MFS_1"/>
    <property type="match status" value="2"/>
</dbReference>
<feature type="transmembrane region" description="Helical" evidence="5">
    <location>
        <begin position="102"/>
        <end position="119"/>
    </location>
</feature>
<dbReference type="EMBL" id="CP093326">
    <property type="protein sequence ID" value="UNK46168.1"/>
    <property type="molecule type" value="Genomic_DNA"/>
</dbReference>
<evidence type="ECO:0000259" key="6">
    <source>
        <dbReference type="PROSITE" id="PS50850"/>
    </source>
</evidence>
<sequence>MTVQEPREPVPALAVPAAFQEPVAKVRPGWVTAVVLTNLGINAAFFGPLQVLLAQQSQTFDAVNKEAVLALATGFGAAVSLVANPIFGALSDRTTSRFGRRVPWALAGGILGFAALLLLSGAPNIAVMVIGWCLVQAGCNGAYAAVTASIPDRVPRRQRGQIGGLAAIGQTLGIVMGAVLANVAGGFAAGYIYCALFLLASIIPFVIAGRDTPLDKKDRPAFAWSTFLKGFWISPAKHPDFGWAWLTRFLVNLGNNIFTLYLFFFLQDAVGHPNPAAGVLLLTGIYAAMVVLMALLGGPLSDRVGQRKPFVIASSVTIATASIIVAVTPAWPAVIAAAMVLGAGFGMFLAVDFALLTEVLPSAADRGKDMGVINIAASSPQVIAPLIAAPTVLYLGGYTSLFALSAVIGLLGAVFVVKIKGVR</sequence>
<dbReference type="InterPro" id="IPR020846">
    <property type="entry name" value="MFS_dom"/>
</dbReference>
<feature type="transmembrane region" description="Helical" evidence="5">
    <location>
        <begin position="29"/>
        <end position="47"/>
    </location>
</feature>
<keyword evidence="4 5" id="KW-0472">Membrane</keyword>
<comment type="subcellular location">
    <subcellularLocation>
        <location evidence="1">Cell membrane</location>
        <topology evidence="1">Multi-pass membrane protein</topology>
    </subcellularLocation>
</comment>
<keyword evidence="3 5" id="KW-1133">Transmembrane helix</keyword>
<dbReference type="PROSITE" id="PS50850">
    <property type="entry name" value="MFS"/>
    <property type="match status" value="1"/>
</dbReference>
<dbReference type="PANTHER" id="PTHR23528:SF1">
    <property type="entry name" value="MAJOR FACILITATOR SUPERFAMILY (MFS) PROFILE DOMAIN-CONTAINING PROTEIN"/>
    <property type="match status" value="1"/>
</dbReference>
<evidence type="ECO:0000256" key="4">
    <source>
        <dbReference type="ARBA" id="ARBA00023136"/>
    </source>
</evidence>
<reference evidence="7 8" key="1">
    <citation type="submission" date="2022-03" db="EMBL/GenBank/DDBJ databases">
        <title>Isotopic signatures of nitrous oxide derived from detoxification processes.</title>
        <authorList>
            <person name="Behrendt U."/>
            <person name="Buchen C."/>
            <person name="Well R."/>
            <person name="Ulrich A."/>
            <person name="Rohe L."/>
            <person name="Kolb S."/>
            <person name="Schloter M."/>
            <person name="Horn M.A."/>
            <person name="Augustin J."/>
        </authorList>
    </citation>
    <scope>NUCLEOTIDE SEQUENCE [LARGE SCALE GENOMIC DNA]</scope>
    <source>
        <strain evidence="7 8">S4-C24</strain>
    </source>
</reference>
<dbReference type="InterPro" id="IPR011701">
    <property type="entry name" value="MFS"/>
</dbReference>
<feature type="transmembrane region" description="Helical" evidence="5">
    <location>
        <begin position="245"/>
        <end position="264"/>
    </location>
</feature>
<evidence type="ECO:0000313" key="8">
    <source>
        <dbReference type="Proteomes" id="UP000829069"/>
    </source>
</evidence>
<feature type="transmembrane region" description="Helical" evidence="5">
    <location>
        <begin position="310"/>
        <end position="328"/>
    </location>
</feature>
<protein>
    <submittedName>
        <fullName evidence="7">MFS transporter</fullName>
    </submittedName>
</protein>
<evidence type="ECO:0000256" key="2">
    <source>
        <dbReference type="ARBA" id="ARBA00022692"/>
    </source>
</evidence>
<feature type="transmembrane region" description="Helical" evidence="5">
    <location>
        <begin position="67"/>
        <end position="90"/>
    </location>
</feature>
<dbReference type="RefSeq" id="WP_241914250.1">
    <property type="nucleotide sequence ID" value="NZ_CP093326.1"/>
</dbReference>
<evidence type="ECO:0000313" key="7">
    <source>
        <dbReference type="EMBL" id="UNK46168.1"/>
    </source>
</evidence>
<proteinExistence type="predicted"/>
<feature type="transmembrane region" description="Helical" evidence="5">
    <location>
        <begin position="125"/>
        <end position="150"/>
    </location>
</feature>
<evidence type="ECO:0000256" key="5">
    <source>
        <dbReference type="SAM" id="Phobius"/>
    </source>
</evidence>
<feature type="domain" description="Major facilitator superfamily (MFS) profile" evidence="6">
    <location>
        <begin position="240"/>
        <end position="423"/>
    </location>
</feature>
<evidence type="ECO:0000256" key="1">
    <source>
        <dbReference type="ARBA" id="ARBA00004651"/>
    </source>
</evidence>
<dbReference type="InterPro" id="IPR036259">
    <property type="entry name" value="MFS_trans_sf"/>
</dbReference>
<keyword evidence="2 5" id="KW-0812">Transmembrane</keyword>
<dbReference type="PANTHER" id="PTHR23528">
    <property type="match status" value="1"/>
</dbReference>
<accession>A0ABY3W796</accession>